<keyword evidence="2" id="KW-1185">Reference proteome</keyword>
<dbReference type="RefSeq" id="WP_158408064.1">
    <property type="nucleotide sequence ID" value="NZ_CP011913.1"/>
</dbReference>
<protein>
    <recommendedName>
        <fullName evidence="3">Secreted protein</fullName>
    </recommendedName>
</protein>
<proteinExistence type="predicted"/>
<dbReference type="EMBL" id="CP011913">
    <property type="protein sequence ID" value="AKN77567.1"/>
    <property type="molecule type" value="Genomic_DNA"/>
</dbReference>
<name>A0ABN4GY03_CORUL</name>
<sequence length="46" mass="5037">MSTIALLALFLAYIIAPTNPITWGLLIITFATLIYDTISLIRKNAA</sequence>
<organism evidence="1 2">
    <name type="scientific">Corynebacterium ulcerans FRC58</name>
    <dbReference type="NCBI Taxonomy" id="1408268"/>
    <lineage>
        <taxon>Bacteria</taxon>
        <taxon>Bacillati</taxon>
        <taxon>Actinomycetota</taxon>
        <taxon>Actinomycetes</taxon>
        <taxon>Mycobacteriales</taxon>
        <taxon>Corynebacteriaceae</taxon>
        <taxon>Corynebacterium</taxon>
    </lineage>
</organism>
<gene>
    <name evidence="1" type="ORF">CulFRC58_1713</name>
</gene>
<reference evidence="1 2" key="1">
    <citation type="journal article" date="2014" name="Int. J. Syst. Evol. Microbiol.">
        <title>Draft Genome Sequence of Corynebacterium ulcerans FRC58, Isolated from the Bronchitic Aspiration of a Patient in France.</title>
        <authorList>
            <person name="Silva Ado S."/>
            <person name="Barauna R.A."/>
            <person name="de Sa P.C."/>
            <person name="das Gracas D.A."/>
            <person name="Carneiro A.R."/>
            <person name="Thouvenin M."/>
            <person name="Azevedo V."/>
            <person name="Badell E."/>
            <person name="Guiso N."/>
            <person name="da Silva A.L."/>
            <person name="Ramos R.T."/>
        </authorList>
    </citation>
    <scope>NUCLEOTIDE SEQUENCE [LARGE SCALE GENOMIC DNA]</scope>
    <source>
        <strain evidence="1 2">FRC58</strain>
    </source>
</reference>
<evidence type="ECO:0000313" key="1">
    <source>
        <dbReference type="EMBL" id="AKN77567.1"/>
    </source>
</evidence>
<dbReference type="Proteomes" id="UP000036185">
    <property type="component" value="Chromosome"/>
</dbReference>
<evidence type="ECO:0000313" key="2">
    <source>
        <dbReference type="Proteomes" id="UP000036185"/>
    </source>
</evidence>
<evidence type="ECO:0008006" key="3">
    <source>
        <dbReference type="Google" id="ProtNLM"/>
    </source>
</evidence>
<accession>A0ABN4GY03</accession>